<feature type="repeat" description="ANK" evidence="1">
    <location>
        <begin position="157"/>
        <end position="179"/>
    </location>
</feature>
<dbReference type="PANTHER" id="PTHR24177:SF329">
    <property type="entry name" value="ANKYRIN REPEAT PROTEIN"/>
    <property type="match status" value="1"/>
</dbReference>
<keyword evidence="3" id="KW-0812">Transmembrane</keyword>
<comment type="caution">
    <text evidence="5">The sequence shown here is derived from an EMBL/GenBank/DDBJ whole genome shotgun (WGS) entry which is preliminary data.</text>
</comment>
<dbReference type="Proteomes" id="UP001457282">
    <property type="component" value="Unassembled WGS sequence"/>
</dbReference>
<dbReference type="PROSITE" id="PS50297">
    <property type="entry name" value="ANK_REP_REGION"/>
    <property type="match status" value="1"/>
</dbReference>
<sequence>MTAIVVPSVIVNLDVLSEDNYEDWIFRVKTYLVAEGLWKVVEVPTDPDKLKLKDGEEKFNAWNKDNAKALHAIHISCGHNAFASIKGVHKAKDAWDILVDKFKPIEVNMDIQPTEGSESQISEPFLAVHDVDWDFIMQSILSSADAAARARARHPLNGSTILHYAVSAAKVDIVRKLVELMSVEDLEISNNIKNTALGTAIVGKDTDQMVEIVKCLVKKNEKLLTIADSAKNIPLVGAFMLQKWKMATYIYSVTPNLKDTDAAQLVSLGIVHKFLDIPLEIIWNNPRLGITEYDVGKSPLFHLADTRSVFLSGSSLNFWQRWIYHCVRIDVEHLTIIHDLRIYVPTPERRQGNQRHLIGSVEHCFRGLVTNLRKLVGIDRIYQMKLIHTQALQILRHICLVLATDGDNVDDNVVSAIFRAVQLGQVEFITQICKQIPHFKYIFDVDRKSLFQFAVECRQEKIYNLIYGLDEQEQKYFADRTDNSGNNMLHTIGLISSFAKIDHIRGAALQMQRELQWFKEVDNIVSPHARETINVKDRIKPFDLFTTNHIELVKEGEKSIKETATSCTVVGALIVTIMFAAAFTVPGGNNERSGFPKFLDQKEFKIFIASDAISLFFSTTSVMIFLGMLTSRYAQDDFLISLPRKMILGLLTLFISIAAMMVAFSSALFLMVPSESWIAFPALLLSTIPIASFVWMQFPLLADIIIYTYGAGAFDRKVQPWDKDTEQECLIGKSNFREGDEFVAWLGTTAWKKLGGSEDEHEMDDSGKEQGWDGTGQIAAARHGRRR</sequence>
<evidence type="ECO:0000313" key="5">
    <source>
        <dbReference type="EMBL" id="KAK9910396.1"/>
    </source>
</evidence>
<accession>A0AAW1VQV8</accession>
<dbReference type="InterPro" id="IPR026961">
    <property type="entry name" value="PGG_dom"/>
</dbReference>
<dbReference type="InterPro" id="IPR036770">
    <property type="entry name" value="Ankyrin_rpt-contain_sf"/>
</dbReference>
<evidence type="ECO:0000313" key="6">
    <source>
        <dbReference type="Proteomes" id="UP001457282"/>
    </source>
</evidence>
<evidence type="ECO:0000256" key="1">
    <source>
        <dbReference type="PROSITE-ProRule" id="PRU00023"/>
    </source>
</evidence>
<feature type="transmembrane region" description="Helical" evidence="3">
    <location>
        <begin position="606"/>
        <end position="626"/>
    </location>
</feature>
<evidence type="ECO:0000256" key="3">
    <source>
        <dbReference type="SAM" id="Phobius"/>
    </source>
</evidence>
<keyword evidence="3" id="KW-0472">Membrane</keyword>
<feature type="transmembrane region" description="Helical" evidence="3">
    <location>
        <begin position="564"/>
        <end position="586"/>
    </location>
</feature>
<dbReference type="GO" id="GO:0016020">
    <property type="term" value="C:membrane"/>
    <property type="evidence" value="ECO:0007669"/>
    <property type="project" value="TreeGrafter"/>
</dbReference>
<keyword evidence="1" id="KW-0040">ANK repeat</keyword>
<name>A0AAW1VQV8_RUBAR</name>
<evidence type="ECO:0000259" key="4">
    <source>
        <dbReference type="Pfam" id="PF13962"/>
    </source>
</evidence>
<dbReference type="Pfam" id="PF14223">
    <property type="entry name" value="Retrotran_gag_2"/>
    <property type="match status" value="1"/>
</dbReference>
<dbReference type="SUPFAM" id="SSF48403">
    <property type="entry name" value="Ankyrin repeat"/>
    <property type="match status" value="1"/>
</dbReference>
<dbReference type="AlphaFoldDB" id="A0AAW1VQV8"/>
<dbReference type="InterPro" id="IPR002110">
    <property type="entry name" value="Ankyrin_rpt"/>
</dbReference>
<dbReference type="Pfam" id="PF13962">
    <property type="entry name" value="PGG"/>
    <property type="match status" value="1"/>
</dbReference>
<gene>
    <name evidence="5" type="ORF">M0R45_034361</name>
</gene>
<feature type="region of interest" description="Disordered" evidence="2">
    <location>
        <begin position="756"/>
        <end position="787"/>
    </location>
</feature>
<dbReference type="PROSITE" id="PS50088">
    <property type="entry name" value="ANK_REPEAT"/>
    <property type="match status" value="1"/>
</dbReference>
<dbReference type="Gene3D" id="1.25.40.20">
    <property type="entry name" value="Ankyrin repeat-containing domain"/>
    <property type="match status" value="1"/>
</dbReference>
<feature type="domain" description="PGG" evidence="4">
    <location>
        <begin position="558"/>
        <end position="670"/>
    </location>
</feature>
<dbReference type="PANTHER" id="PTHR24177">
    <property type="entry name" value="CASKIN"/>
    <property type="match status" value="1"/>
</dbReference>
<keyword evidence="6" id="KW-1185">Reference proteome</keyword>
<reference evidence="5 6" key="1">
    <citation type="journal article" date="2023" name="G3 (Bethesda)">
        <title>A chromosome-length genome assembly and annotation of blackberry (Rubus argutus, cv. 'Hillquist').</title>
        <authorList>
            <person name="Bruna T."/>
            <person name="Aryal R."/>
            <person name="Dudchenko O."/>
            <person name="Sargent D.J."/>
            <person name="Mead D."/>
            <person name="Buti M."/>
            <person name="Cavallini A."/>
            <person name="Hytonen T."/>
            <person name="Andres J."/>
            <person name="Pham M."/>
            <person name="Weisz D."/>
            <person name="Mascagni F."/>
            <person name="Usai G."/>
            <person name="Natali L."/>
            <person name="Bassil N."/>
            <person name="Fernandez G.E."/>
            <person name="Lomsadze A."/>
            <person name="Armour M."/>
            <person name="Olukolu B."/>
            <person name="Poorten T."/>
            <person name="Britton C."/>
            <person name="Davik J."/>
            <person name="Ashrafi H."/>
            <person name="Aiden E.L."/>
            <person name="Borodovsky M."/>
            <person name="Worthington M."/>
        </authorList>
    </citation>
    <scope>NUCLEOTIDE SEQUENCE [LARGE SCALE GENOMIC DNA]</scope>
    <source>
        <strain evidence="5">PI 553951</strain>
    </source>
</reference>
<evidence type="ECO:0000256" key="2">
    <source>
        <dbReference type="SAM" id="MobiDB-lite"/>
    </source>
</evidence>
<feature type="transmembrane region" description="Helical" evidence="3">
    <location>
        <begin position="647"/>
        <end position="671"/>
    </location>
</feature>
<protein>
    <recommendedName>
        <fullName evidence="4">PGG domain-containing protein</fullName>
    </recommendedName>
</protein>
<dbReference type="EMBL" id="JBEDUW010000007">
    <property type="protein sequence ID" value="KAK9910396.1"/>
    <property type="molecule type" value="Genomic_DNA"/>
</dbReference>
<keyword evidence="3" id="KW-1133">Transmembrane helix</keyword>
<feature type="transmembrane region" description="Helical" evidence="3">
    <location>
        <begin position="677"/>
        <end position="696"/>
    </location>
</feature>
<organism evidence="5 6">
    <name type="scientific">Rubus argutus</name>
    <name type="common">Southern blackberry</name>
    <dbReference type="NCBI Taxonomy" id="59490"/>
    <lineage>
        <taxon>Eukaryota</taxon>
        <taxon>Viridiplantae</taxon>
        <taxon>Streptophyta</taxon>
        <taxon>Embryophyta</taxon>
        <taxon>Tracheophyta</taxon>
        <taxon>Spermatophyta</taxon>
        <taxon>Magnoliopsida</taxon>
        <taxon>eudicotyledons</taxon>
        <taxon>Gunneridae</taxon>
        <taxon>Pentapetalae</taxon>
        <taxon>rosids</taxon>
        <taxon>fabids</taxon>
        <taxon>Rosales</taxon>
        <taxon>Rosaceae</taxon>
        <taxon>Rosoideae</taxon>
        <taxon>Rosoideae incertae sedis</taxon>
        <taxon>Rubus</taxon>
    </lineage>
</organism>
<proteinExistence type="predicted"/>